<name>A0A8J5WPA7_ZIZPA</name>
<organism evidence="2 3">
    <name type="scientific">Zizania palustris</name>
    <name type="common">Northern wild rice</name>
    <dbReference type="NCBI Taxonomy" id="103762"/>
    <lineage>
        <taxon>Eukaryota</taxon>
        <taxon>Viridiplantae</taxon>
        <taxon>Streptophyta</taxon>
        <taxon>Embryophyta</taxon>
        <taxon>Tracheophyta</taxon>
        <taxon>Spermatophyta</taxon>
        <taxon>Magnoliopsida</taxon>
        <taxon>Liliopsida</taxon>
        <taxon>Poales</taxon>
        <taxon>Poaceae</taxon>
        <taxon>BOP clade</taxon>
        <taxon>Oryzoideae</taxon>
        <taxon>Oryzeae</taxon>
        <taxon>Zizaniinae</taxon>
        <taxon>Zizania</taxon>
    </lineage>
</organism>
<keyword evidence="3" id="KW-1185">Reference proteome</keyword>
<sequence length="74" mass="8317">MDQMQVVVNSFLACLSDMAWLKWKNAVEVILQQPALTIAAQSRRQTSEEQHPELQGEEDREDGGSPGAMPHLRI</sequence>
<reference evidence="2" key="2">
    <citation type="submission" date="2021-02" db="EMBL/GenBank/DDBJ databases">
        <authorList>
            <person name="Kimball J.A."/>
            <person name="Haas M.W."/>
            <person name="Macchietto M."/>
            <person name="Kono T."/>
            <person name="Duquette J."/>
            <person name="Shao M."/>
        </authorList>
    </citation>
    <scope>NUCLEOTIDE SEQUENCE</scope>
    <source>
        <tissue evidence="2">Fresh leaf tissue</tissue>
    </source>
</reference>
<dbReference type="AlphaFoldDB" id="A0A8J5WPA7"/>
<dbReference type="EMBL" id="JAAALK010000080">
    <property type="protein sequence ID" value="KAG8091609.1"/>
    <property type="molecule type" value="Genomic_DNA"/>
</dbReference>
<evidence type="ECO:0000313" key="3">
    <source>
        <dbReference type="Proteomes" id="UP000729402"/>
    </source>
</evidence>
<feature type="compositionally biased region" description="Basic and acidic residues" evidence="1">
    <location>
        <begin position="45"/>
        <end position="54"/>
    </location>
</feature>
<comment type="caution">
    <text evidence="2">The sequence shown here is derived from an EMBL/GenBank/DDBJ whole genome shotgun (WGS) entry which is preliminary data.</text>
</comment>
<reference evidence="2" key="1">
    <citation type="journal article" date="2021" name="bioRxiv">
        <title>Whole Genome Assembly and Annotation of Northern Wild Rice, Zizania palustris L., Supports a Whole Genome Duplication in the Zizania Genus.</title>
        <authorList>
            <person name="Haas M."/>
            <person name="Kono T."/>
            <person name="Macchietto M."/>
            <person name="Millas R."/>
            <person name="McGilp L."/>
            <person name="Shao M."/>
            <person name="Duquette J."/>
            <person name="Hirsch C.N."/>
            <person name="Kimball J."/>
        </authorList>
    </citation>
    <scope>NUCLEOTIDE SEQUENCE</scope>
    <source>
        <tissue evidence="2">Fresh leaf tissue</tissue>
    </source>
</reference>
<evidence type="ECO:0000256" key="1">
    <source>
        <dbReference type="SAM" id="MobiDB-lite"/>
    </source>
</evidence>
<gene>
    <name evidence="2" type="ORF">GUJ93_ZPchr0012g21336</name>
</gene>
<evidence type="ECO:0000313" key="2">
    <source>
        <dbReference type="EMBL" id="KAG8091609.1"/>
    </source>
</evidence>
<protein>
    <submittedName>
        <fullName evidence="2">Uncharacterized protein</fullName>
    </submittedName>
</protein>
<feature type="region of interest" description="Disordered" evidence="1">
    <location>
        <begin position="40"/>
        <end position="74"/>
    </location>
</feature>
<accession>A0A8J5WPA7</accession>
<dbReference type="Proteomes" id="UP000729402">
    <property type="component" value="Unassembled WGS sequence"/>
</dbReference>
<proteinExistence type="predicted"/>